<dbReference type="RefSeq" id="WP_112143277.1">
    <property type="nucleotide sequence ID" value="NZ_PRLC01000001.1"/>
</dbReference>
<accession>A0A329UL17</accession>
<reference evidence="2 3" key="1">
    <citation type="submission" date="2018-02" db="EMBL/GenBank/DDBJ databases">
        <title>Complete genome sequencing of Faecalibacterium prausnitzii strains isolated from the human gut.</title>
        <authorList>
            <person name="Fitzgerald B.C."/>
            <person name="Shkoporov A.N."/>
            <person name="Ross P.R."/>
            <person name="Hill C."/>
        </authorList>
    </citation>
    <scope>NUCLEOTIDE SEQUENCE [LARGE SCALE GENOMIC DNA]</scope>
    <source>
        <strain evidence="2 3">APC922/41-1</strain>
    </source>
</reference>
<keyword evidence="1" id="KW-0175">Coiled coil</keyword>
<organism evidence="2 3">
    <name type="scientific">Faecalibacterium hattorii</name>
    <dbReference type="NCBI Taxonomy" id="2935520"/>
    <lineage>
        <taxon>Bacteria</taxon>
        <taxon>Bacillati</taxon>
        <taxon>Bacillota</taxon>
        <taxon>Clostridia</taxon>
        <taxon>Eubacteriales</taxon>
        <taxon>Oscillospiraceae</taxon>
        <taxon>Faecalibacterium</taxon>
    </lineage>
</organism>
<name>A0A329UL17_9FIRM</name>
<dbReference type="Proteomes" id="UP000250429">
    <property type="component" value="Unassembled WGS sequence"/>
</dbReference>
<dbReference type="AlphaFoldDB" id="A0A329UL17"/>
<feature type="coiled-coil region" evidence="1">
    <location>
        <begin position="52"/>
        <end position="79"/>
    </location>
</feature>
<proteinExistence type="predicted"/>
<comment type="caution">
    <text evidence="2">The sequence shown here is derived from an EMBL/GenBank/DDBJ whole genome shotgun (WGS) entry which is preliminary data.</text>
</comment>
<sequence length="102" mass="11338">MELTDILIDLSNSKAALVAANNTIRRLNGKCMRKNLVIAGLVWFGLTACKMLGESEKKRKEAEDRARNAEAGCAKAEAQLWEDQNKKDICCDGKARIDKKEV</sequence>
<keyword evidence="3" id="KW-1185">Reference proteome</keyword>
<protein>
    <submittedName>
        <fullName evidence="2">Uncharacterized protein</fullName>
    </submittedName>
</protein>
<evidence type="ECO:0000313" key="2">
    <source>
        <dbReference type="EMBL" id="RAW63522.1"/>
    </source>
</evidence>
<evidence type="ECO:0000256" key="1">
    <source>
        <dbReference type="SAM" id="Coils"/>
    </source>
</evidence>
<dbReference type="EMBL" id="PRLC01000001">
    <property type="protein sequence ID" value="RAW63522.1"/>
    <property type="molecule type" value="Genomic_DNA"/>
</dbReference>
<evidence type="ECO:0000313" key="3">
    <source>
        <dbReference type="Proteomes" id="UP000250429"/>
    </source>
</evidence>
<gene>
    <name evidence="2" type="ORF">C4N23_00460</name>
</gene>